<evidence type="ECO:0000313" key="2">
    <source>
        <dbReference type="EMBL" id="KAH9836750.1"/>
    </source>
</evidence>
<evidence type="ECO:0000313" key="3">
    <source>
        <dbReference type="Proteomes" id="UP000814176"/>
    </source>
</evidence>
<reference evidence="2 3" key="1">
    <citation type="journal article" date="2021" name="Environ. Microbiol.">
        <title>Gene family expansions and transcriptome signatures uncover fungal adaptations to wood decay.</title>
        <authorList>
            <person name="Hage H."/>
            <person name="Miyauchi S."/>
            <person name="Viragh M."/>
            <person name="Drula E."/>
            <person name="Min B."/>
            <person name="Chaduli D."/>
            <person name="Navarro D."/>
            <person name="Favel A."/>
            <person name="Norest M."/>
            <person name="Lesage-Meessen L."/>
            <person name="Balint B."/>
            <person name="Merenyi Z."/>
            <person name="de Eugenio L."/>
            <person name="Morin E."/>
            <person name="Martinez A.T."/>
            <person name="Baldrian P."/>
            <person name="Stursova M."/>
            <person name="Martinez M.J."/>
            <person name="Novotny C."/>
            <person name="Magnuson J.K."/>
            <person name="Spatafora J.W."/>
            <person name="Maurice S."/>
            <person name="Pangilinan J."/>
            <person name="Andreopoulos W."/>
            <person name="LaButti K."/>
            <person name="Hundley H."/>
            <person name="Na H."/>
            <person name="Kuo A."/>
            <person name="Barry K."/>
            <person name="Lipzen A."/>
            <person name="Henrissat B."/>
            <person name="Riley R."/>
            <person name="Ahrendt S."/>
            <person name="Nagy L.G."/>
            <person name="Grigoriev I.V."/>
            <person name="Martin F."/>
            <person name="Rosso M.N."/>
        </authorList>
    </citation>
    <scope>NUCLEOTIDE SEQUENCE [LARGE SCALE GENOMIC DNA]</scope>
    <source>
        <strain evidence="2 3">CIRM-BRFM 1785</strain>
    </source>
</reference>
<dbReference type="Proteomes" id="UP000814176">
    <property type="component" value="Unassembled WGS sequence"/>
</dbReference>
<gene>
    <name evidence="2" type="ORF">C8Q71DRAFT_57541</name>
</gene>
<feature type="compositionally biased region" description="Basic and acidic residues" evidence="1">
    <location>
        <begin position="101"/>
        <end position="113"/>
    </location>
</feature>
<organism evidence="2 3">
    <name type="scientific">Rhodofomes roseus</name>
    <dbReference type="NCBI Taxonomy" id="34475"/>
    <lineage>
        <taxon>Eukaryota</taxon>
        <taxon>Fungi</taxon>
        <taxon>Dikarya</taxon>
        <taxon>Basidiomycota</taxon>
        <taxon>Agaricomycotina</taxon>
        <taxon>Agaricomycetes</taxon>
        <taxon>Polyporales</taxon>
        <taxon>Rhodofomes</taxon>
    </lineage>
</organism>
<dbReference type="RefSeq" id="XP_047778988.1">
    <property type="nucleotide sequence ID" value="XM_047919462.1"/>
</dbReference>
<evidence type="ECO:0000256" key="1">
    <source>
        <dbReference type="SAM" id="MobiDB-lite"/>
    </source>
</evidence>
<feature type="region of interest" description="Disordered" evidence="1">
    <location>
        <begin position="1"/>
        <end position="23"/>
    </location>
</feature>
<comment type="caution">
    <text evidence="2">The sequence shown here is derived from an EMBL/GenBank/DDBJ whole genome shotgun (WGS) entry which is preliminary data.</text>
</comment>
<sequence length="212" mass="23580">MELGIPSRTPSTSAERHGAATNAAPPCSVYPISCLAPRVRLRTKTHHCNPDLLTHLDRHRTRLYTYANALLILSLTHSSRCSRCEHGHASEMTSGYPHMQTQERRAADGPHDETRQLHVREHPLGTARGHASFVDRPVNICGAPTVTRQPCQRDDRDTRTHLRSRAIEAFAAGRRPQHASAATVGCFFEDGQTGNALAPRASWYCNTHRTPR</sequence>
<dbReference type="EMBL" id="JADCUA010000010">
    <property type="protein sequence ID" value="KAH9836750.1"/>
    <property type="molecule type" value="Genomic_DNA"/>
</dbReference>
<proteinExistence type="predicted"/>
<dbReference type="GeneID" id="72000194"/>
<accession>A0ABQ8KGF2</accession>
<feature type="region of interest" description="Disordered" evidence="1">
    <location>
        <begin position="89"/>
        <end position="113"/>
    </location>
</feature>
<keyword evidence="3" id="KW-1185">Reference proteome</keyword>
<name>A0ABQ8KGF2_9APHY</name>
<protein>
    <submittedName>
        <fullName evidence="2">Uncharacterized protein</fullName>
    </submittedName>
</protein>